<dbReference type="InterPro" id="IPR024079">
    <property type="entry name" value="MetalloPept_cat_dom_sf"/>
</dbReference>
<evidence type="ECO:0008006" key="3">
    <source>
        <dbReference type="Google" id="ProtNLM"/>
    </source>
</evidence>
<dbReference type="AlphaFoldDB" id="A0AA36Y512"/>
<evidence type="ECO:0000313" key="1">
    <source>
        <dbReference type="EMBL" id="EHO17049.1"/>
    </source>
</evidence>
<sequence length="751" mass="85287">MNQAEKAILNETPRLVYGREELEDKDALLLTFFGDGFTEKEQELFFAEAKRMAKYMMATSPWDEYADAVKIYAIGVCSNESGVRADRARTQAEADADTRDSYFHASFWTFGMQRLVEIGEEDKGKIRDLYRKYLPDTDYAIVMVNSEVYGGSGGEISIVSRNDESLEMLLHELGHTIGILSDEYFAGNSYAGEYVNMSAESDPKKVRWSRFIGKNGIGVYEYDNGGDGWYKPHQNCKMRYLGRQFPFCEVCKEALRDQFAAHANVTKLFWQQYADTLRESAEPLDLKQYVIVRKCEKKETGAELGDRLTLSFFDADGKPLPAQPKTAGTYRLRAELSHDAVYGDAVLETSFEIEPPDLIDLTVENKVCDGKPIEVKATLHDAPPSDLHYAYRGTMPYAAEITHLYESEEPPVLPGRYTVTVTATEKGSGRLVSRKSREFEISLHTSCIADHNTLKYPGAQPYYNNQTIVFTGEGYRAEELDKFEEDARRFVEYFRALPLYKEADLYFNYYTVQAVSEGTHIGKEPSNTYYHVSRSDEDKLVQTDAGTRAAMYMANNGVTSFYKAVIVLVNGVYDVTGTTVTNKRFIVYAPVNEKGMRFAAMELLNYLSGKPEGVRAVTEEERAVQRREFLSALYREWEEYDYAPVLSHAYKEDFPAIGEPVDLTPHFHTYVNGREVAVPYRIRYFTEENGERGAELSEAPKDPGTYRAFAELVLDEGKDTCTAELDGQKYALPLARYETGFKIRVCNRTSE</sequence>
<accession>A0AA36Y512</accession>
<dbReference type="InterPro" id="IPR019026">
    <property type="entry name" value="Peptidase_M64_IgA"/>
</dbReference>
<comment type="caution">
    <text evidence="1">The sequence shown here is derived from an EMBL/GenBank/DDBJ whole genome shotgun (WGS) entry which is preliminary data.</text>
</comment>
<gene>
    <name evidence="1" type="ORF">HMPREF9623_00648</name>
</gene>
<dbReference type="GeneID" id="86940427"/>
<dbReference type="EMBL" id="AGEL01000006">
    <property type="protein sequence ID" value="EHO17049.1"/>
    <property type="molecule type" value="Genomic_DNA"/>
</dbReference>
<proteinExistence type="predicted"/>
<dbReference type="GO" id="GO:0008237">
    <property type="term" value="F:metallopeptidase activity"/>
    <property type="evidence" value="ECO:0007669"/>
    <property type="project" value="InterPro"/>
</dbReference>
<protein>
    <recommendedName>
        <fullName evidence="3">IgA Peptidase M64</fullName>
    </recommendedName>
</protein>
<evidence type="ECO:0000313" key="2">
    <source>
        <dbReference type="Proteomes" id="UP000018466"/>
    </source>
</evidence>
<reference evidence="1 2" key="1">
    <citation type="submission" date="2011-10" db="EMBL/GenBank/DDBJ databases">
        <title>The Genome Sequence of Lachnospiraceae bacterium ACC2.</title>
        <authorList>
            <consortium name="The Broad Institute Genome Sequencing Platform"/>
            <person name="Earl A."/>
            <person name="Ward D."/>
            <person name="Feldgarden M."/>
            <person name="Gevers D."/>
            <person name="Sizova M."/>
            <person name="Hazen A."/>
            <person name="Epstein S."/>
            <person name="Young S.K."/>
            <person name="Zeng Q."/>
            <person name="Gargeya S."/>
            <person name="Fitzgerald M."/>
            <person name="Haas B."/>
            <person name="Abouelleil A."/>
            <person name="Alvarado L."/>
            <person name="Arachchi H.M."/>
            <person name="Berlin A."/>
            <person name="Brown A."/>
            <person name="Chapman S.B."/>
            <person name="Chen Z."/>
            <person name="Dunbar C."/>
            <person name="Freedman E."/>
            <person name="Gearin G."/>
            <person name="Goldberg J."/>
            <person name="Griggs A."/>
            <person name="Gujja S."/>
            <person name="Heiman D."/>
            <person name="Howarth C."/>
            <person name="Larson L."/>
            <person name="Lui A."/>
            <person name="MacDonald P.J.P."/>
            <person name="Montmayeur A."/>
            <person name="Murphy C."/>
            <person name="Neiman D."/>
            <person name="Pearson M."/>
            <person name="Priest M."/>
            <person name="Roberts A."/>
            <person name="Saif S."/>
            <person name="Shea T."/>
            <person name="Shenoy N."/>
            <person name="Sisk P."/>
            <person name="Stolte C."/>
            <person name="Sykes S."/>
            <person name="Wortman J."/>
            <person name="Nusbaum C."/>
            <person name="Birren B."/>
        </authorList>
    </citation>
    <scope>NUCLEOTIDE SEQUENCE [LARGE SCALE GENOMIC DNA]</scope>
    <source>
        <strain evidence="1 2">ACC2</strain>
    </source>
</reference>
<dbReference type="Pfam" id="PF09471">
    <property type="entry name" value="Peptidase_M64"/>
    <property type="match status" value="2"/>
</dbReference>
<dbReference type="Gene3D" id="3.40.390.10">
    <property type="entry name" value="Collagenase (Catalytic Domain)"/>
    <property type="match status" value="2"/>
</dbReference>
<name>A0AA36Y512_9FIRM</name>
<dbReference type="RefSeq" id="WP_009532481.1">
    <property type="nucleotide sequence ID" value="NZ_CAJPPX010000098.1"/>
</dbReference>
<keyword evidence="2" id="KW-1185">Reference proteome</keyword>
<dbReference type="Proteomes" id="UP000018466">
    <property type="component" value="Unassembled WGS sequence"/>
</dbReference>
<organism evidence="1 2">
    <name type="scientific">Stomatobaculum longum</name>
    <dbReference type="NCBI Taxonomy" id="796942"/>
    <lineage>
        <taxon>Bacteria</taxon>
        <taxon>Bacillati</taxon>
        <taxon>Bacillota</taxon>
        <taxon>Clostridia</taxon>
        <taxon>Lachnospirales</taxon>
        <taxon>Lachnospiraceae</taxon>
        <taxon>Stomatobaculum</taxon>
    </lineage>
</organism>